<accession>A0A9P6MPR0</accession>
<dbReference type="EMBL" id="JAAAID010001844">
    <property type="protein sequence ID" value="KAG0008631.1"/>
    <property type="molecule type" value="Genomic_DNA"/>
</dbReference>
<feature type="coiled-coil region" evidence="1">
    <location>
        <begin position="75"/>
        <end position="144"/>
    </location>
</feature>
<dbReference type="Proteomes" id="UP000703661">
    <property type="component" value="Unassembled WGS sequence"/>
</dbReference>
<keyword evidence="1" id="KW-0175">Coiled coil</keyword>
<protein>
    <submittedName>
        <fullName evidence="2">Uncharacterized protein</fullName>
    </submittedName>
</protein>
<gene>
    <name evidence="2" type="ORF">BGZ80_003227</name>
</gene>
<organism evidence="2 3">
    <name type="scientific">Entomortierella chlamydospora</name>
    <dbReference type="NCBI Taxonomy" id="101097"/>
    <lineage>
        <taxon>Eukaryota</taxon>
        <taxon>Fungi</taxon>
        <taxon>Fungi incertae sedis</taxon>
        <taxon>Mucoromycota</taxon>
        <taxon>Mortierellomycotina</taxon>
        <taxon>Mortierellomycetes</taxon>
        <taxon>Mortierellales</taxon>
        <taxon>Mortierellaceae</taxon>
        <taxon>Entomortierella</taxon>
    </lineage>
</organism>
<dbReference type="OrthoDB" id="10515772at2759"/>
<evidence type="ECO:0000313" key="2">
    <source>
        <dbReference type="EMBL" id="KAG0008631.1"/>
    </source>
</evidence>
<dbReference type="AlphaFoldDB" id="A0A9P6MPR0"/>
<sequence>MDVPSKAPKDGKCKHGCGKEYAKGHYECNACRTRLRRLAKKQKAQTQPSECDLLKIEIARLNLVEEDSKSVRLALEQSEAKAVEQEAEIERLNQAVQSSEVAKVERESVIYALEERIKSIQGRLNACNREKKALQEKHDALAEALLDKDALHAEHNTLHKKYKDLLERYHHLESSVLKSRRSSLDTSITQEDLSSSVASLALSPKAAVCDSKDLDKAYGR</sequence>
<keyword evidence="3" id="KW-1185">Reference proteome</keyword>
<evidence type="ECO:0000256" key="1">
    <source>
        <dbReference type="SAM" id="Coils"/>
    </source>
</evidence>
<proteinExistence type="predicted"/>
<comment type="caution">
    <text evidence="2">The sequence shown here is derived from an EMBL/GenBank/DDBJ whole genome shotgun (WGS) entry which is preliminary data.</text>
</comment>
<name>A0A9P6MPR0_9FUNG</name>
<evidence type="ECO:0000313" key="3">
    <source>
        <dbReference type="Proteomes" id="UP000703661"/>
    </source>
</evidence>
<reference evidence="2" key="1">
    <citation type="journal article" date="2020" name="Fungal Divers.">
        <title>Resolving the Mortierellaceae phylogeny through synthesis of multi-gene phylogenetics and phylogenomics.</title>
        <authorList>
            <person name="Vandepol N."/>
            <person name="Liber J."/>
            <person name="Desiro A."/>
            <person name="Na H."/>
            <person name="Kennedy M."/>
            <person name="Barry K."/>
            <person name="Grigoriev I.V."/>
            <person name="Miller A.N."/>
            <person name="O'Donnell K."/>
            <person name="Stajich J.E."/>
            <person name="Bonito G."/>
        </authorList>
    </citation>
    <scope>NUCLEOTIDE SEQUENCE</scope>
    <source>
        <strain evidence="2">NRRL 2769</strain>
    </source>
</reference>